<keyword evidence="6 7" id="KW-0472">Membrane</keyword>
<gene>
    <name evidence="10" type="ORF">GCM10011594_12010</name>
</gene>
<feature type="transmembrane region" description="Helical" evidence="7">
    <location>
        <begin position="138"/>
        <end position="165"/>
    </location>
</feature>
<evidence type="ECO:0000259" key="9">
    <source>
        <dbReference type="PROSITE" id="PS50928"/>
    </source>
</evidence>
<evidence type="ECO:0000256" key="7">
    <source>
        <dbReference type="RuleBase" id="RU363032"/>
    </source>
</evidence>
<comment type="subcellular location">
    <subcellularLocation>
        <location evidence="1 7">Cell membrane</location>
        <topology evidence="1 7">Multi-pass membrane protein</topology>
    </subcellularLocation>
</comment>
<dbReference type="CDD" id="cd06261">
    <property type="entry name" value="TM_PBP2"/>
    <property type="match status" value="1"/>
</dbReference>
<organism evidence="10 11">
    <name type="scientific">Nakamurella endophytica</name>
    <dbReference type="NCBI Taxonomy" id="1748367"/>
    <lineage>
        <taxon>Bacteria</taxon>
        <taxon>Bacillati</taxon>
        <taxon>Actinomycetota</taxon>
        <taxon>Actinomycetes</taxon>
        <taxon>Nakamurellales</taxon>
        <taxon>Nakamurellaceae</taxon>
        <taxon>Nakamurella</taxon>
    </lineage>
</organism>
<evidence type="ECO:0000256" key="2">
    <source>
        <dbReference type="ARBA" id="ARBA00022448"/>
    </source>
</evidence>
<proteinExistence type="inferred from homology"/>
<feature type="transmembrane region" description="Helical" evidence="7">
    <location>
        <begin position="110"/>
        <end position="131"/>
    </location>
</feature>
<protein>
    <submittedName>
        <fullName evidence="10">Sugar ABC transporter permease</fullName>
    </submittedName>
</protein>
<dbReference type="PANTHER" id="PTHR43744:SF12">
    <property type="entry name" value="ABC TRANSPORTER PERMEASE PROTEIN MG189-RELATED"/>
    <property type="match status" value="1"/>
</dbReference>
<dbReference type="GO" id="GO:0005886">
    <property type="term" value="C:plasma membrane"/>
    <property type="evidence" value="ECO:0007669"/>
    <property type="project" value="UniProtKB-SubCell"/>
</dbReference>
<dbReference type="PROSITE" id="PS50928">
    <property type="entry name" value="ABC_TM1"/>
    <property type="match status" value="1"/>
</dbReference>
<dbReference type="GO" id="GO:0055085">
    <property type="term" value="P:transmembrane transport"/>
    <property type="evidence" value="ECO:0007669"/>
    <property type="project" value="InterPro"/>
</dbReference>
<dbReference type="Gene3D" id="1.10.3720.10">
    <property type="entry name" value="MetI-like"/>
    <property type="match status" value="1"/>
</dbReference>
<keyword evidence="2 7" id="KW-0813">Transport</keyword>
<evidence type="ECO:0000256" key="8">
    <source>
        <dbReference type="SAM" id="MobiDB-lite"/>
    </source>
</evidence>
<dbReference type="PANTHER" id="PTHR43744">
    <property type="entry name" value="ABC TRANSPORTER PERMEASE PROTEIN MG189-RELATED-RELATED"/>
    <property type="match status" value="1"/>
</dbReference>
<accession>A0A917WDT7</accession>
<dbReference type="EMBL" id="BMNA01000002">
    <property type="protein sequence ID" value="GGL93720.1"/>
    <property type="molecule type" value="Genomic_DNA"/>
</dbReference>
<evidence type="ECO:0000313" key="10">
    <source>
        <dbReference type="EMBL" id="GGL93720.1"/>
    </source>
</evidence>
<dbReference type="Pfam" id="PF00528">
    <property type="entry name" value="BPD_transp_1"/>
    <property type="match status" value="1"/>
</dbReference>
<feature type="transmembrane region" description="Helical" evidence="7">
    <location>
        <begin position="43"/>
        <end position="64"/>
    </location>
</feature>
<dbReference type="InterPro" id="IPR035906">
    <property type="entry name" value="MetI-like_sf"/>
</dbReference>
<sequence length="310" mass="33059">MTAGGGAPTPGGTAVAPVPVPAGRPARRRTGIPMTPAQRWGSAVRSLVLVLGALLFLLPFYLLVRNAFSTNADITSPQWTFFPRTVQWANVSELFGDPAVPMARSLVNSIVISSVQTAGAVLVGALAGYGLARIPYRYAGVVLGAIVATLLIPAAVTFVPTFVMVSTLGWVSTLRGLIVPGLFQALVVFLFRQYFSNFPRELEEAGRIDGLGYPGVFFRVVVPNSASFFAAISTITFIGSWNAFLWPLVIAQDSTSWTVQIALSTFLTAQTINLHELFMAAAVSILPLLALFVLLQRFIVQGVESTGING</sequence>
<evidence type="ECO:0000256" key="1">
    <source>
        <dbReference type="ARBA" id="ARBA00004651"/>
    </source>
</evidence>
<evidence type="ECO:0000313" key="11">
    <source>
        <dbReference type="Proteomes" id="UP000655208"/>
    </source>
</evidence>
<keyword evidence="4 7" id="KW-0812">Transmembrane</keyword>
<keyword evidence="11" id="KW-1185">Reference proteome</keyword>
<keyword evidence="5 7" id="KW-1133">Transmembrane helix</keyword>
<comment type="caution">
    <text evidence="10">The sequence shown here is derived from an EMBL/GenBank/DDBJ whole genome shotgun (WGS) entry which is preliminary data.</text>
</comment>
<feature type="transmembrane region" description="Helical" evidence="7">
    <location>
        <begin position="277"/>
        <end position="295"/>
    </location>
</feature>
<name>A0A917WDT7_9ACTN</name>
<dbReference type="SUPFAM" id="SSF161098">
    <property type="entry name" value="MetI-like"/>
    <property type="match status" value="1"/>
</dbReference>
<keyword evidence="3" id="KW-1003">Cell membrane</keyword>
<reference evidence="10" key="2">
    <citation type="submission" date="2020-09" db="EMBL/GenBank/DDBJ databases">
        <authorList>
            <person name="Sun Q."/>
            <person name="Zhou Y."/>
        </authorList>
    </citation>
    <scope>NUCLEOTIDE SEQUENCE</scope>
    <source>
        <strain evidence="10">CGMCC 4.7308</strain>
    </source>
</reference>
<comment type="similarity">
    <text evidence="7">Belongs to the binding-protein-dependent transport system permease family.</text>
</comment>
<dbReference type="AlphaFoldDB" id="A0A917WDT7"/>
<feature type="transmembrane region" description="Helical" evidence="7">
    <location>
        <begin position="177"/>
        <end position="195"/>
    </location>
</feature>
<evidence type="ECO:0000256" key="4">
    <source>
        <dbReference type="ARBA" id="ARBA00022692"/>
    </source>
</evidence>
<feature type="region of interest" description="Disordered" evidence="8">
    <location>
        <begin position="1"/>
        <end position="32"/>
    </location>
</feature>
<evidence type="ECO:0000256" key="6">
    <source>
        <dbReference type="ARBA" id="ARBA00023136"/>
    </source>
</evidence>
<evidence type="ECO:0000256" key="5">
    <source>
        <dbReference type="ARBA" id="ARBA00022989"/>
    </source>
</evidence>
<evidence type="ECO:0000256" key="3">
    <source>
        <dbReference type="ARBA" id="ARBA00022475"/>
    </source>
</evidence>
<dbReference type="Proteomes" id="UP000655208">
    <property type="component" value="Unassembled WGS sequence"/>
</dbReference>
<feature type="compositionally biased region" description="Low complexity" evidence="8">
    <location>
        <begin position="10"/>
        <end position="24"/>
    </location>
</feature>
<reference evidence="10" key="1">
    <citation type="journal article" date="2014" name="Int. J. Syst. Evol. Microbiol.">
        <title>Complete genome sequence of Corynebacterium casei LMG S-19264T (=DSM 44701T), isolated from a smear-ripened cheese.</title>
        <authorList>
            <consortium name="US DOE Joint Genome Institute (JGI-PGF)"/>
            <person name="Walter F."/>
            <person name="Albersmeier A."/>
            <person name="Kalinowski J."/>
            <person name="Ruckert C."/>
        </authorList>
    </citation>
    <scope>NUCLEOTIDE SEQUENCE</scope>
    <source>
        <strain evidence="10">CGMCC 4.7308</strain>
    </source>
</reference>
<feature type="domain" description="ABC transmembrane type-1" evidence="9">
    <location>
        <begin position="106"/>
        <end position="295"/>
    </location>
</feature>
<dbReference type="InterPro" id="IPR000515">
    <property type="entry name" value="MetI-like"/>
</dbReference>